<feature type="site" description="Participates in the substrate recognition with KAPA and in a stacking interaction with the adenine ring of SAM" evidence="9">
    <location>
        <position position="16"/>
    </location>
</feature>
<dbReference type="CDD" id="cd00610">
    <property type="entry name" value="OAT_like"/>
    <property type="match status" value="1"/>
</dbReference>
<evidence type="ECO:0000256" key="3">
    <source>
        <dbReference type="ARBA" id="ARBA00022576"/>
    </source>
</evidence>
<dbReference type="InterPro" id="IPR015421">
    <property type="entry name" value="PyrdxlP-dep_Trfase_major"/>
</dbReference>
<dbReference type="NCBIfam" id="TIGR00508">
    <property type="entry name" value="bioA"/>
    <property type="match status" value="1"/>
</dbReference>
<proteinExistence type="inferred from homology"/>
<dbReference type="GO" id="GO:0005737">
    <property type="term" value="C:cytoplasm"/>
    <property type="evidence" value="ECO:0007669"/>
    <property type="project" value="UniProtKB-SubCell"/>
</dbReference>
<dbReference type="GO" id="GO:0030170">
    <property type="term" value="F:pyridoxal phosphate binding"/>
    <property type="evidence" value="ECO:0007669"/>
    <property type="project" value="UniProtKB-UniRule"/>
</dbReference>
<dbReference type="InterPro" id="IPR005814">
    <property type="entry name" value="Aminotrans_3"/>
</dbReference>
<dbReference type="PANTHER" id="PTHR42684">
    <property type="entry name" value="ADENOSYLMETHIONINE-8-AMINO-7-OXONONANOATE AMINOTRANSFERASE"/>
    <property type="match status" value="1"/>
</dbReference>
<keyword evidence="4 9" id="KW-0808">Transferase</keyword>
<dbReference type="Proteomes" id="UP000001522">
    <property type="component" value="Chromosome"/>
</dbReference>
<dbReference type="InterPro" id="IPR015422">
    <property type="entry name" value="PyrdxlP-dep_Trfase_small"/>
</dbReference>
<dbReference type="RefSeq" id="WP_013022963.1">
    <property type="nucleotide sequence ID" value="NC_013949.1"/>
</dbReference>
<dbReference type="EMBL" id="FN555004">
    <property type="protein sequence ID" value="CBG39880.1"/>
    <property type="molecule type" value="Genomic_DNA"/>
</dbReference>
<evidence type="ECO:0000256" key="9">
    <source>
        <dbReference type="HAMAP-Rule" id="MF_00834"/>
    </source>
</evidence>
<comment type="subcellular location">
    <subcellularLocation>
        <location evidence="9">Cytoplasm</location>
    </subcellularLocation>
</comment>
<reference evidence="10 11" key="1">
    <citation type="journal article" date="2010" name="BMC Genomics">
        <title>Comparative genomics and proteomics of Helicobacter mustelae, an ulcerogenic and carcinogenic gastric pathogen.</title>
        <authorList>
            <person name="O'Toole P.W."/>
            <person name="Snelling W.J."/>
            <person name="Canchaya C."/>
            <person name="Forde B.M."/>
            <person name="Hardie K.R."/>
            <person name="Josenhans C."/>
            <person name="Graham R.L.J."/>
            <person name="McMullan G."/>
            <person name="Parkhill J."/>
            <person name="Belda E."/>
            <person name="Bentley S.D."/>
        </authorList>
    </citation>
    <scope>NUCLEOTIDE SEQUENCE [LARGE SCALE GENOMIC DNA]</scope>
    <source>
        <strain evidence="11">ATCC 43772 / LMG 18044 / NCTC 12198 / 12198</strain>
    </source>
</reference>
<evidence type="ECO:0000256" key="7">
    <source>
        <dbReference type="ARBA" id="ARBA00022898"/>
    </source>
</evidence>
<evidence type="ECO:0000256" key="5">
    <source>
        <dbReference type="ARBA" id="ARBA00022691"/>
    </source>
</evidence>
<dbReference type="InterPro" id="IPR015424">
    <property type="entry name" value="PyrdxlP-dep_Trfase"/>
</dbReference>
<dbReference type="PIRSF" id="PIRSF000521">
    <property type="entry name" value="Transaminase_4ab_Lys_Orn"/>
    <property type="match status" value="1"/>
</dbReference>
<dbReference type="GO" id="GO:0009102">
    <property type="term" value="P:biotin biosynthetic process"/>
    <property type="evidence" value="ECO:0007669"/>
    <property type="project" value="UniProtKB-UniRule"/>
</dbReference>
<dbReference type="Gene3D" id="3.40.640.10">
    <property type="entry name" value="Type I PLP-dependent aspartate aminotransferase-like (Major domain)"/>
    <property type="match status" value="1"/>
</dbReference>
<dbReference type="InterPro" id="IPR049704">
    <property type="entry name" value="Aminotrans_3_PPA_site"/>
</dbReference>
<evidence type="ECO:0000256" key="6">
    <source>
        <dbReference type="ARBA" id="ARBA00022756"/>
    </source>
</evidence>
<keyword evidence="9" id="KW-0963">Cytoplasm</keyword>
<protein>
    <recommendedName>
        <fullName evidence="9">Adenosylmethionine-8-amino-7-oxononanoate aminotransferase</fullName>
        <ecNumber evidence="9">2.6.1.62</ecNumber>
    </recommendedName>
    <alternativeName>
        <fullName evidence="9">7,8-diamino-pelargonic acid aminotransferase</fullName>
        <shortName evidence="9">DAPA AT</shortName>
        <shortName evidence="9">DAPA aminotransferase</shortName>
    </alternativeName>
    <alternativeName>
        <fullName evidence="9">7,8-diaminononanoate synthase</fullName>
        <shortName evidence="9">DANS</shortName>
    </alternativeName>
    <alternativeName>
        <fullName evidence="9">Diaminopelargonic acid synthase</fullName>
    </alternativeName>
</protein>
<comment type="catalytic activity">
    <reaction evidence="8 9">
        <text>(8S)-8-amino-7-oxononanoate + S-adenosyl-L-methionine = S-adenosyl-4-methylsulfanyl-2-oxobutanoate + (7R,8S)-7,8-diammoniononanoate</text>
        <dbReference type="Rhea" id="RHEA:16861"/>
        <dbReference type="ChEBI" id="CHEBI:16490"/>
        <dbReference type="ChEBI" id="CHEBI:59789"/>
        <dbReference type="ChEBI" id="CHEBI:149468"/>
        <dbReference type="ChEBI" id="CHEBI:149469"/>
        <dbReference type="EC" id="2.6.1.62"/>
    </reaction>
</comment>
<dbReference type="PROSITE" id="PS00600">
    <property type="entry name" value="AA_TRANSFER_CLASS_3"/>
    <property type="match status" value="1"/>
</dbReference>
<dbReference type="STRING" id="679897.HMU06190"/>
<comment type="pathway">
    <text evidence="2 9">Cofactor biosynthesis; biotin biosynthesis; 7,8-diaminononanoate from 8-amino-7-oxononanoate (SAM route): step 1/1.</text>
</comment>
<evidence type="ECO:0000256" key="1">
    <source>
        <dbReference type="ARBA" id="ARBA00001933"/>
    </source>
</evidence>
<gene>
    <name evidence="9 10" type="primary">bioA</name>
    <name evidence="10" type="ordered locus">HMU06190</name>
</gene>
<sequence length="425" mass="47767">MQSLISQDLAHIWHPCTQMQDHEKIPLIPIQRGEGVFLFDFEGRAYIDGISSWWVNLFGHCNPTINQKLKEQIDSLEHVLLAGFTHEPIITLSRRLCALLPKSLQKCFYADNGSSAIEVALKMSFHKHRLEGRMKTKFLALTHSYHGETLGALSVGNVALYKETYGPLLLDCMFAPSPVGEDFAKELEIFQSLIKNHHKELCAFILEPLVQCAGNMNMYSRDFVHEACKFAQSYGVSVIFDEIAVGFGRVGSMFALLQCGVVPDFLCLSKGITGGYLPLSVVVTSDEVYQSFYAPYEEGRAFLHSHSYTGNPLACACANAVLDLFEKQNVIEKNQELASYILQRFISFGAFKNVTNIRSCGMIFAFDLISNQKRAGLVFFTKALQWGMILRPLGNTIYFMPPYVITKEQVDFVCDGIEGILKEFK</sequence>
<dbReference type="KEGG" id="hms:HMU06190"/>
<dbReference type="HAMAP" id="MF_00834">
    <property type="entry name" value="BioA"/>
    <property type="match status" value="1"/>
</dbReference>
<evidence type="ECO:0000256" key="4">
    <source>
        <dbReference type="ARBA" id="ARBA00022679"/>
    </source>
</evidence>
<feature type="binding site" evidence="9">
    <location>
        <position position="53"/>
    </location>
    <ligand>
        <name>substrate</name>
    </ligand>
</feature>
<dbReference type="Gene3D" id="3.90.1150.10">
    <property type="entry name" value="Aspartate Aminotransferase, domain 1"/>
    <property type="match status" value="1"/>
</dbReference>
<evidence type="ECO:0000256" key="8">
    <source>
        <dbReference type="ARBA" id="ARBA00048449"/>
    </source>
</evidence>
<accession>D3UHA8</accession>
<dbReference type="NCBIfam" id="NF004624">
    <property type="entry name" value="PRK05964.1"/>
    <property type="match status" value="1"/>
</dbReference>
<dbReference type="UniPathway" id="UPA00078">
    <property type="reaction ID" value="UER00160"/>
</dbReference>
<comment type="similarity">
    <text evidence="9">Belongs to the class-III pyridoxal-phosphate-dependent aminotransferase family. BioA subfamily.</text>
</comment>
<comment type="subunit">
    <text evidence="9">Homodimer.</text>
</comment>
<dbReference type="InterPro" id="IPR005815">
    <property type="entry name" value="BioA"/>
</dbReference>
<comment type="function">
    <text evidence="9">Catalyzes the transfer of the alpha-amino group from S-adenosyl-L-methionine (SAM) to 7-keto-8-aminopelargonic acid (KAPA) to form 7,8-diaminopelargonic acid (DAPA). It is the only aminotransferase known to utilize SAM as an amino donor.</text>
</comment>
<feature type="binding site" evidence="9">
    <location>
        <position position="270"/>
    </location>
    <ligand>
        <name>substrate</name>
    </ligand>
</feature>
<dbReference type="SUPFAM" id="SSF53383">
    <property type="entry name" value="PLP-dependent transferases"/>
    <property type="match status" value="1"/>
</dbReference>
<feature type="binding site" evidence="9">
    <location>
        <position position="305"/>
    </location>
    <ligand>
        <name>substrate</name>
    </ligand>
</feature>
<feature type="modified residue" description="N6-(pyridoxal phosphate)lysine" evidence="9">
    <location>
        <position position="270"/>
    </location>
</feature>
<dbReference type="AlphaFoldDB" id="D3UHA8"/>
<feature type="binding site" evidence="9">
    <location>
        <position position="391"/>
    </location>
    <ligand>
        <name>substrate</name>
    </ligand>
</feature>
<dbReference type="EC" id="2.6.1.62" evidence="9"/>
<comment type="cofactor">
    <cofactor evidence="1 9">
        <name>pyridoxal 5'-phosphate</name>
        <dbReference type="ChEBI" id="CHEBI:597326"/>
    </cofactor>
</comment>
<dbReference type="eggNOG" id="COG0161">
    <property type="taxonomic scope" value="Bacteria"/>
</dbReference>
<evidence type="ECO:0000256" key="2">
    <source>
        <dbReference type="ARBA" id="ARBA00005063"/>
    </source>
</evidence>
<dbReference type="GO" id="GO:0004015">
    <property type="term" value="F:adenosylmethionine-8-amino-7-oxononanoate transaminase activity"/>
    <property type="evidence" value="ECO:0007669"/>
    <property type="project" value="UniProtKB-UniRule"/>
</dbReference>
<keyword evidence="3 9" id="KW-0032">Aminotransferase</keyword>
<feature type="binding site" evidence="9">
    <location>
        <position position="145"/>
    </location>
    <ligand>
        <name>substrate</name>
    </ligand>
</feature>
<organism evidence="10 11">
    <name type="scientific">Helicobacter mustelae (strain ATCC 43772 / CCUG 25715 / CIP 103759 / LMG 18044 / NCTC 12198 / R85-136P)</name>
    <name type="common">Campylobacter mustelae</name>
    <dbReference type="NCBI Taxonomy" id="679897"/>
    <lineage>
        <taxon>Bacteria</taxon>
        <taxon>Pseudomonadati</taxon>
        <taxon>Campylobacterota</taxon>
        <taxon>Epsilonproteobacteria</taxon>
        <taxon>Campylobacterales</taxon>
        <taxon>Helicobacteraceae</taxon>
        <taxon>Helicobacter</taxon>
    </lineage>
</organism>
<dbReference type="PANTHER" id="PTHR42684:SF17">
    <property type="entry name" value="ADENOSYLMETHIONINE-8-AMINO-7-OXONONANOATE AMINOTRANSFERASE"/>
    <property type="match status" value="1"/>
</dbReference>
<keyword evidence="7 9" id="KW-0663">Pyridoxal phosphate</keyword>
<keyword evidence="5 9" id="KW-0949">S-adenosyl-L-methionine</keyword>
<evidence type="ECO:0000313" key="11">
    <source>
        <dbReference type="Proteomes" id="UP000001522"/>
    </source>
</evidence>
<feature type="binding site" evidence="9">
    <location>
        <begin position="306"/>
        <end position="307"/>
    </location>
    <ligand>
        <name>pyridoxal 5'-phosphate</name>
        <dbReference type="ChEBI" id="CHEBI:597326"/>
    </ligand>
</feature>
<name>D3UHA8_HELM1</name>
<feature type="binding site" evidence="9">
    <location>
        <position position="241"/>
    </location>
    <ligand>
        <name>pyridoxal 5'-phosphate</name>
        <dbReference type="ChEBI" id="CHEBI:597326"/>
    </ligand>
</feature>
<feature type="binding site" evidence="9">
    <location>
        <begin position="113"/>
        <end position="114"/>
    </location>
    <ligand>
        <name>pyridoxal 5'-phosphate</name>
        <dbReference type="ChEBI" id="CHEBI:597326"/>
    </ligand>
</feature>
<dbReference type="HOGENOM" id="CLU_016922_4_3_7"/>
<keyword evidence="6 9" id="KW-0093">Biotin biosynthesis</keyword>
<dbReference type="Pfam" id="PF00202">
    <property type="entry name" value="Aminotran_3"/>
    <property type="match status" value="1"/>
</dbReference>
<evidence type="ECO:0000313" key="10">
    <source>
        <dbReference type="EMBL" id="CBG39880.1"/>
    </source>
</evidence>
<keyword evidence="11" id="KW-1185">Reference proteome</keyword>